<reference evidence="2 3" key="1">
    <citation type="submission" date="2018-04" db="EMBL/GenBank/DDBJ databases">
        <title>Serotype diversity and antimicrobial resistance among Salmonella enterica isolated from patients at an equine referral hospital.</title>
        <authorList>
            <person name="Leon I.M."/>
            <person name="Lawhon S.D."/>
            <person name="Norman K.N."/>
            <person name="Threadgill D.S."/>
            <person name="Ohta N."/>
            <person name="Vinasco J."/>
            <person name="Scott H.M."/>
        </authorList>
    </citation>
    <scope>NUCLEOTIDE SEQUENCE [LARGE SCALE GENOMIC DNA]</scope>
    <source>
        <strain evidence="2 3">235</strain>
    </source>
</reference>
<feature type="transmembrane region" description="Helical" evidence="1">
    <location>
        <begin position="300"/>
        <end position="319"/>
    </location>
</feature>
<name>A0A2T8T0A5_SALER</name>
<sequence>MKNKNYLFIFIIGLLYVFPIVLANVYYVDDMGRLSLGYGWDGDGRILSNVLTEALSFGNGIISTFPYSTLLSSVILVISGIIVSDMLFENKYLKYISSLFILTSPFMLENLSYRYDSILMAVSVLSAVVPFIFRSHYKLFFATSFICLLISFCLYQTSTMAYFSVALCLLIKQCLNNEKAFDFRLCLNSLLCFLVSYIVYSLLISFLAVNMQRSGFITFDADGFDMILSRLRSYESYYNSLYVSGFKYVIWPCVILVLLSYINLILKGREFGRLLLSVVYLLGVVLLTMMPNLVITTAWITSRTFICFPFLIISLFIIIDNIKISLFLDRIKLASAILVVSYSFFLCSIYGATLKNNDDYSDFIAQSVSNIITKDSNESTYKVIISGSRPLSIKTRMAFNSIPFMKILAPNYMTQGSSWGIADLSRYIDMAFVPDSQRYIEDKCNWEAIDKGSVYHVLKKDNLYMVDFNYRSCG</sequence>
<evidence type="ECO:0000313" key="3">
    <source>
        <dbReference type="Proteomes" id="UP000245912"/>
    </source>
</evidence>
<feature type="transmembrane region" description="Helical" evidence="1">
    <location>
        <begin position="7"/>
        <end position="28"/>
    </location>
</feature>
<organism evidence="2 3">
    <name type="scientific">Salmonella enterica</name>
    <name type="common">Salmonella choleraesuis</name>
    <dbReference type="NCBI Taxonomy" id="28901"/>
    <lineage>
        <taxon>Bacteria</taxon>
        <taxon>Pseudomonadati</taxon>
        <taxon>Pseudomonadota</taxon>
        <taxon>Gammaproteobacteria</taxon>
        <taxon>Enterobacterales</taxon>
        <taxon>Enterobacteriaceae</taxon>
        <taxon>Salmonella</taxon>
    </lineage>
</organism>
<evidence type="ECO:0000256" key="1">
    <source>
        <dbReference type="SAM" id="Phobius"/>
    </source>
</evidence>
<dbReference type="Pfam" id="PF14264">
    <property type="entry name" value="Glucos_trans_II"/>
    <property type="match status" value="1"/>
</dbReference>
<keyword evidence="1" id="KW-0812">Transmembrane</keyword>
<proteinExistence type="predicted"/>
<protein>
    <submittedName>
        <fullName evidence="2">Uncharacterized protein</fullName>
    </submittedName>
</protein>
<feature type="transmembrane region" description="Helical" evidence="1">
    <location>
        <begin position="241"/>
        <end position="262"/>
    </location>
</feature>
<feature type="transmembrane region" description="Helical" evidence="1">
    <location>
        <begin position="115"/>
        <end position="133"/>
    </location>
</feature>
<dbReference type="AlphaFoldDB" id="A0A2T8T0A5"/>
<evidence type="ECO:0000313" key="2">
    <source>
        <dbReference type="EMBL" id="PVI95104.1"/>
    </source>
</evidence>
<gene>
    <name evidence="2" type="ORF">C4860_19690</name>
</gene>
<dbReference type="EMBL" id="QDLQ01000016">
    <property type="protein sequence ID" value="PVI95104.1"/>
    <property type="molecule type" value="Genomic_DNA"/>
</dbReference>
<feature type="transmembrane region" description="Helical" evidence="1">
    <location>
        <begin position="274"/>
        <end position="294"/>
    </location>
</feature>
<dbReference type="InterPro" id="IPR025686">
    <property type="entry name" value="Glucos_trans_II"/>
</dbReference>
<keyword evidence="1" id="KW-1133">Transmembrane helix</keyword>
<comment type="caution">
    <text evidence="2">The sequence shown here is derived from an EMBL/GenBank/DDBJ whole genome shotgun (WGS) entry which is preliminary data.</text>
</comment>
<dbReference type="Proteomes" id="UP000245912">
    <property type="component" value="Unassembled WGS sequence"/>
</dbReference>
<feature type="transmembrane region" description="Helical" evidence="1">
    <location>
        <begin position="331"/>
        <end position="352"/>
    </location>
</feature>
<keyword evidence="1" id="KW-0472">Membrane</keyword>
<feature type="transmembrane region" description="Helical" evidence="1">
    <location>
        <begin position="183"/>
        <end position="209"/>
    </location>
</feature>
<accession>A0A2T8T0A5</accession>
<feature type="transmembrane region" description="Helical" evidence="1">
    <location>
        <begin position="139"/>
        <end position="171"/>
    </location>
</feature>
<feature type="transmembrane region" description="Helical" evidence="1">
    <location>
        <begin position="65"/>
        <end position="88"/>
    </location>
</feature>